<dbReference type="EMBL" id="OFTC01000038">
    <property type="protein sequence ID" value="SOZ39251.1"/>
    <property type="molecule type" value="Genomic_DNA"/>
</dbReference>
<keyword evidence="4" id="KW-1185">Reference proteome</keyword>
<accession>A0A375HQL0</accession>
<geneLocation type="plasmid" evidence="2">
    <name>II</name>
</geneLocation>
<dbReference type="NCBIfam" id="TIGR04042">
    <property type="entry name" value="MSMEG_0570_fam"/>
    <property type="match status" value="1"/>
</dbReference>
<protein>
    <recommendedName>
        <fullName evidence="5">MSMEG_0570 family protein</fullName>
    </recommendedName>
</protein>
<geneLocation type="plasmid" evidence="3">
    <name>ii</name>
</geneLocation>
<evidence type="ECO:0008006" key="5">
    <source>
        <dbReference type="Google" id="ProtNLM"/>
    </source>
</evidence>
<gene>
    <name evidence="1" type="ORF">CBM2605_B150030</name>
    <name evidence="2" type="ORF">CBM2607_MP10479</name>
</gene>
<dbReference type="EMBL" id="LT984807">
    <property type="protein sequence ID" value="SPD59077.1"/>
    <property type="molecule type" value="Genomic_DNA"/>
</dbReference>
<reference evidence="3 4" key="1">
    <citation type="submission" date="2018-01" db="EMBL/GenBank/DDBJ databases">
        <authorList>
            <person name="Clerissi C."/>
        </authorList>
    </citation>
    <scope>NUCLEOTIDE SEQUENCE [LARGE SCALE GENOMIC DNA]</scope>
    <source>
        <strain evidence="1">Cupriavidus taiwanensis STM 6082</strain>
        <strain evidence="2">Cupriavidus taiwanensis STM 6160</strain>
        <plasmid evidence="2">II</plasmid>
        <plasmid evidence="3">ii</plasmid>
    </source>
</reference>
<dbReference type="InterPro" id="IPR023846">
    <property type="entry name" value="CHP04042_MSMEG0570"/>
</dbReference>
<dbReference type="Proteomes" id="UP000256710">
    <property type="component" value="Unassembled WGS sequence"/>
</dbReference>
<organism evidence="2 3">
    <name type="scientific">Cupriavidus neocaledonicus</name>
    <dbReference type="NCBI Taxonomy" id="1040979"/>
    <lineage>
        <taxon>Bacteria</taxon>
        <taxon>Pseudomonadati</taxon>
        <taxon>Pseudomonadota</taxon>
        <taxon>Betaproteobacteria</taxon>
        <taxon>Burkholderiales</taxon>
        <taxon>Burkholderiaceae</taxon>
        <taxon>Cupriavidus</taxon>
    </lineage>
</organism>
<proteinExistence type="predicted"/>
<dbReference type="AlphaFoldDB" id="A0A375HQL0"/>
<evidence type="ECO:0000313" key="4">
    <source>
        <dbReference type="Proteomes" id="UP000256710"/>
    </source>
</evidence>
<evidence type="ECO:0000313" key="1">
    <source>
        <dbReference type="EMBL" id="SOZ39251.1"/>
    </source>
</evidence>
<sequence>MPVTHFRIRWPDQSEAVCYSPSSVVTAHLDAGRTYPLAEFVSLTRVALVEASERVRMKYGYACSSAMDQLQAIEAAAARFHDQPDATVQVIGFGR</sequence>
<name>A0A375HQL0_9BURK</name>
<evidence type="ECO:0000313" key="2">
    <source>
        <dbReference type="EMBL" id="SPD59077.1"/>
    </source>
</evidence>
<dbReference type="RefSeq" id="WP_018004195.1">
    <property type="nucleotide sequence ID" value="NZ_AQUR01000072.1"/>
</dbReference>
<evidence type="ECO:0000313" key="3">
    <source>
        <dbReference type="Proteomes" id="UP000255168"/>
    </source>
</evidence>
<dbReference type="Proteomes" id="UP000255168">
    <property type="component" value="Plasmid II"/>
</dbReference>
<keyword evidence="2" id="KW-0614">Plasmid</keyword>